<comment type="subcellular location">
    <subcellularLocation>
        <location evidence="1">Membrane</location>
        <topology evidence="1">Single-pass membrane protein</topology>
    </subcellularLocation>
</comment>
<keyword evidence="2" id="KW-0812">Transmembrane</keyword>
<dbReference type="GO" id="GO:0016020">
    <property type="term" value="C:membrane"/>
    <property type="evidence" value="ECO:0007669"/>
    <property type="project" value="UniProtKB-SubCell"/>
</dbReference>
<evidence type="ECO:0000313" key="7">
    <source>
        <dbReference type="EMBL" id="ARN19596.1"/>
    </source>
</evidence>
<keyword evidence="3" id="KW-1133">Transmembrane helix</keyword>
<organism evidence="7 8">
    <name type="scientific">Piscinibacter gummiphilus</name>
    <dbReference type="NCBI Taxonomy" id="946333"/>
    <lineage>
        <taxon>Bacteria</taxon>
        <taxon>Pseudomonadati</taxon>
        <taxon>Pseudomonadota</taxon>
        <taxon>Betaproteobacteria</taxon>
        <taxon>Burkholderiales</taxon>
        <taxon>Sphaerotilaceae</taxon>
        <taxon>Piscinibacter</taxon>
    </lineage>
</organism>
<dbReference type="RefSeq" id="WP_085749858.1">
    <property type="nucleotide sequence ID" value="NZ_BSPR01000003.1"/>
</dbReference>
<dbReference type="EMBL" id="CP015118">
    <property type="protein sequence ID" value="ARN19596.1"/>
    <property type="molecule type" value="Genomic_DNA"/>
</dbReference>
<feature type="compositionally biased region" description="Low complexity" evidence="5">
    <location>
        <begin position="69"/>
        <end position="101"/>
    </location>
</feature>
<dbReference type="Proteomes" id="UP000193427">
    <property type="component" value="Chromosome"/>
</dbReference>
<accession>A0A1W6L5W8</accession>
<evidence type="ECO:0000256" key="4">
    <source>
        <dbReference type="ARBA" id="ARBA00023136"/>
    </source>
</evidence>
<evidence type="ECO:0000256" key="1">
    <source>
        <dbReference type="ARBA" id="ARBA00004167"/>
    </source>
</evidence>
<dbReference type="AlphaFoldDB" id="A0A1W6L5W8"/>
<dbReference type="InterPro" id="IPR006260">
    <property type="entry name" value="TonB/TolA_C"/>
</dbReference>
<gene>
    <name evidence="7" type="ORF">A4W93_06520</name>
</gene>
<sequence length="236" mass="24455">MIKRVVRSRAAGKLALAISAVVNVLTAQAQGTTPTPSAVSPQAIREADNPLRLIIEAGKLKRRAKADEPAAAEPENRPTRAAPAPRQAAPKPAQMPAKALPSASEGVVAAESLRAPPPEAIASAPSMAKAASGAESARLPERASVEAPGATPVPSRLVQVVEPEIPLAVLRRMTRDIEVVVDFIVNVDGSVSDVTVRSSPIKAVEPAVVQAVAQWRYAPVSEARAQSAQLVLQAGP</sequence>
<keyword evidence="6" id="KW-0732">Signal</keyword>
<name>A0A1W6L5W8_9BURK</name>
<dbReference type="NCBIfam" id="TIGR01352">
    <property type="entry name" value="tonB_Cterm"/>
    <property type="match status" value="1"/>
</dbReference>
<feature type="signal peptide" evidence="6">
    <location>
        <begin position="1"/>
        <end position="29"/>
    </location>
</feature>
<dbReference type="KEGG" id="rgu:A4W93_06520"/>
<proteinExistence type="predicted"/>
<keyword evidence="8" id="KW-1185">Reference proteome</keyword>
<protein>
    <submittedName>
        <fullName evidence="7">Uncharacterized protein</fullName>
    </submittedName>
</protein>
<evidence type="ECO:0000256" key="6">
    <source>
        <dbReference type="SAM" id="SignalP"/>
    </source>
</evidence>
<feature type="region of interest" description="Disordered" evidence="5">
    <location>
        <begin position="59"/>
        <end position="103"/>
    </location>
</feature>
<reference evidence="7 8" key="1">
    <citation type="submission" date="2016-04" db="EMBL/GenBank/DDBJ databases">
        <title>Complete genome sequence of natural rubber-degrading, novel Gram-negative bacterium, Rhizobacter gummiphilus strain NS21.</title>
        <authorList>
            <person name="Tabata M."/>
            <person name="Kasai D."/>
            <person name="Fukuda M."/>
        </authorList>
    </citation>
    <scope>NUCLEOTIDE SEQUENCE [LARGE SCALE GENOMIC DNA]</scope>
    <source>
        <strain evidence="7 8">NS21</strain>
    </source>
</reference>
<keyword evidence="4" id="KW-0472">Membrane</keyword>
<evidence type="ECO:0000256" key="3">
    <source>
        <dbReference type="ARBA" id="ARBA00022989"/>
    </source>
</evidence>
<evidence type="ECO:0000313" key="8">
    <source>
        <dbReference type="Proteomes" id="UP000193427"/>
    </source>
</evidence>
<dbReference type="STRING" id="946333.A4W93_06520"/>
<dbReference type="Gene3D" id="3.30.2420.10">
    <property type="entry name" value="TonB"/>
    <property type="match status" value="1"/>
</dbReference>
<dbReference type="SUPFAM" id="SSF74653">
    <property type="entry name" value="TolA/TonB C-terminal domain"/>
    <property type="match status" value="1"/>
</dbReference>
<evidence type="ECO:0000256" key="5">
    <source>
        <dbReference type="SAM" id="MobiDB-lite"/>
    </source>
</evidence>
<evidence type="ECO:0000256" key="2">
    <source>
        <dbReference type="ARBA" id="ARBA00022692"/>
    </source>
</evidence>
<feature type="chain" id="PRO_5043881849" evidence="6">
    <location>
        <begin position="30"/>
        <end position="236"/>
    </location>
</feature>